<gene>
    <name evidence="2" type="ORF">ATANTOWER_019793</name>
</gene>
<evidence type="ECO:0000313" key="3">
    <source>
        <dbReference type="Proteomes" id="UP001345963"/>
    </source>
</evidence>
<keyword evidence="3" id="KW-1185">Reference proteome</keyword>
<organism evidence="2 3">
    <name type="scientific">Ataeniobius toweri</name>
    <dbReference type="NCBI Taxonomy" id="208326"/>
    <lineage>
        <taxon>Eukaryota</taxon>
        <taxon>Metazoa</taxon>
        <taxon>Chordata</taxon>
        <taxon>Craniata</taxon>
        <taxon>Vertebrata</taxon>
        <taxon>Euteleostomi</taxon>
        <taxon>Actinopterygii</taxon>
        <taxon>Neopterygii</taxon>
        <taxon>Teleostei</taxon>
        <taxon>Neoteleostei</taxon>
        <taxon>Acanthomorphata</taxon>
        <taxon>Ovalentaria</taxon>
        <taxon>Atherinomorphae</taxon>
        <taxon>Cyprinodontiformes</taxon>
        <taxon>Goodeidae</taxon>
        <taxon>Ataeniobius</taxon>
    </lineage>
</organism>
<feature type="region of interest" description="Disordered" evidence="1">
    <location>
        <begin position="1"/>
        <end position="21"/>
    </location>
</feature>
<dbReference type="Proteomes" id="UP001345963">
    <property type="component" value="Unassembled WGS sequence"/>
</dbReference>
<comment type="caution">
    <text evidence="2">The sequence shown here is derived from an EMBL/GenBank/DDBJ whole genome shotgun (WGS) entry which is preliminary data.</text>
</comment>
<sequence>MGAAAPGNQRAKTQNSSPKLTNVYNHKQGAVLSSVITHVSHFGFMLLTNTQFLKCSALFPPVQEVSEATEETTTSIN</sequence>
<protein>
    <submittedName>
        <fullName evidence="2">Uncharacterized protein</fullName>
    </submittedName>
</protein>
<evidence type="ECO:0000256" key="1">
    <source>
        <dbReference type="SAM" id="MobiDB-lite"/>
    </source>
</evidence>
<feature type="compositionally biased region" description="Polar residues" evidence="1">
    <location>
        <begin position="10"/>
        <end position="21"/>
    </location>
</feature>
<accession>A0ABU7CCD3</accession>
<evidence type="ECO:0000313" key="2">
    <source>
        <dbReference type="EMBL" id="MED6259254.1"/>
    </source>
</evidence>
<proteinExistence type="predicted"/>
<name>A0ABU7CCD3_9TELE</name>
<reference evidence="2 3" key="1">
    <citation type="submission" date="2021-07" db="EMBL/GenBank/DDBJ databases">
        <authorList>
            <person name="Palmer J.M."/>
        </authorList>
    </citation>
    <scope>NUCLEOTIDE SEQUENCE [LARGE SCALE GENOMIC DNA]</scope>
    <source>
        <strain evidence="2 3">AT_MEX2019</strain>
        <tissue evidence="2">Muscle</tissue>
    </source>
</reference>
<dbReference type="EMBL" id="JAHUTI010082833">
    <property type="protein sequence ID" value="MED6259254.1"/>
    <property type="molecule type" value="Genomic_DNA"/>
</dbReference>